<dbReference type="AlphaFoldDB" id="A0A8T1JEH1"/>
<reference evidence="2" key="1">
    <citation type="submission" date="2018-05" db="EMBL/GenBank/DDBJ databases">
        <title>Effector identification in a new, highly contiguous assembly of the strawberry crown rot pathogen Phytophthora cactorum.</title>
        <authorList>
            <person name="Armitage A.D."/>
            <person name="Nellist C.F."/>
            <person name="Bates H."/>
            <person name="Vickerstaff R.J."/>
            <person name="Harrison R.J."/>
        </authorList>
    </citation>
    <scope>NUCLEOTIDE SEQUENCE</scope>
    <source>
        <strain evidence="2">P421</strain>
    </source>
</reference>
<evidence type="ECO:0000313" key="3">
    <source>
        <dbReference type="Proteomes" id="UP000760860"/>
    </source>
</evidence>
<dbReference type="EMBL" id="RCMV01002969">
    <property type="protein sequence ID" value="KAG3200474.1"/>
    <property type="molecule type" value="Genomic_DNA"/>
</dbReference>
<accession>A0A8T1JEH1</accession>
<sequence length="57" mass="5732">MAKPLGEVSYLLSAINAVGSAVLNDVDSITGAGAASSGSSSTVSMQVNKRQVRPPKL</sequence>
<evidence type="ECO:0000256" key="1">
    <source>
        <dbReference type="SAM" id="MobiDB-lite"/>
    </source>
</evidence>
<dbReference type="Proteomes" id="UP000760860">
    <property type="component" value="Unassembled WGS sequence"/>
</dbReference>
<feature type="compositionally biased region" description="Low complexity" evidence="1">
    <location>
        <begin position="32"/>
        <end position="41"/>
    </location>
</feature>
<gene>
    <name evidence="2" type="ORF">PC129_g23835</name>
</gene>
<proteinExistence type="predicted"/>
<feature type="region of interest" description="Disordered" evidence="1">
    <location>
        <begin position="32"/>
        <end position="57"/>
    </location>
</feature>
<comment type="caution">
    <text evidence="2">The sequence shown here is derived from an EMBL/GenBank/DDBJ whole genome shotgun (WGS) entry which is preliminary data.</text>
</comment>
<organism evidence="2 3">
    <name type="scientific">Phytophthora cactorum</name>
    <dbReference type="NCBI Taxonomy" id="29920"/>
    <lineage>
        <taxon>Eukaryota</taxon>
        <taxon>Sar</taxon>
        <taxon>Stramenopiles</taxon>
        <taxon>Oomycota</taxon>
        <taxon>Peronosporomycetes</taxon>
        <taxon>Peronosporales</taxon>
        <taxon>Peronosporaceae</taxon>
        <taxon>Phytophthora</taxon>
    </lineage>
</organism>
<evidence type="ECO:0000313" key="2">
    <source>
        <dbReference type="EMBL" id="KAG3200474.1"/>
    </source>
</evidence>
<protein>
    <submittedName>
        <fullName evidence="2">Uncharacterized protein</fullName>
    </submittedName>
</protein>
<name>A0A8T1JEH1_9STRA</name>